<name>A0A812X6Q3_SYMPI</name>
<accession>A0A812X6Q3</accession>
<protein>
    <submittedName>
        <fullName evidence="1">Uncharacterized protein</fullName>
    </submittedName>
</protein>
<reference evidence="1" key="1">
    <citation type="submission" date="2021-02" db="EMBL/GenBank/DDBJ databases">
        <authorList>
            <person name="Dougan E. K."/>
            <person name="Rhodes N."/>
            <person name="Thang M."/>
            <person name="Chan C."/>
        </authorList>
    </citation>
    <scope>NUCLEOTIDE SEQUENCE</scope>
</reference>
<dbReference type="EMBL" id="CAJNIZ010045361">
    <property type="protein sequence ID" value="CAE7717957.1"/>
    <property type="molecule type" value="Genomic_DNA"/>
</dbReference>
<sequence>MDAAYLKCLQDRRPRVLQKEGKMSRDVVLEFLEACNVKMDLPEVQEKLRRKITETGALPETVANEVHDEVMELLGFEVAYGHSCFAEFGASQEFASDKEVAKAYARWRGHSSEIMFKMLYDYWQSGGELHVDAVVKHQMMKHGAKAQLNNMSNEERRSLLETSIDKVNVFSKLPPEGRQRYLERLEDQELLEFTKGEILVATLVQSRQQLLHRTE</sequence>
<evidence type="ECO:0000313" key="2">
    <source>
        <dbReference type="Proteomes" id="UP000649617"/>
    </source>
</evidence>
<evidence type="ECO:0000313" key="1">
    <source>
        <dbReference type="EMBL" id="CAE7717957.1"/>
    </source>
</evidence>
<keyword evidence="2" id="KW-1185">Reference proteome</keyword>
<organism evidence="1 2">
    <name type="scientific">Symbiodinium pilosum</name>
    <name type="common">Dinoflagellate</name>
    <dbReference type="NCBI Taxonomy" id="2952"/>
    <lineage>
        <taxon>Eukaryota</taxon>
        <taxon>Sar</taxon>
        <taxon>Alveolata</taxon>
        <taxon>Dinophyceae</taxon>
        <taxon>Suessiales</taxon>
        <taxon>Symbiodiniaceae</taxon>
        <taxon>Symbiodinium</taxon>
    </lineage>
</organism>
<dbReference type="AlphaFoldDB" id="A0A812X6Q3"/>
<gene>
    <name evidence="1" type="ORF">SPIL2461_LOCUS20419</name>
</gene>
<comment type="caution">
    <text evidence="1">The sequence shown here is derived from an EMBL/GenBank/DDBJ whole genome shotgun (WGS) entry which is preliminary data.</text>
</comment>
<dbReference type="OrthoDB" id="416787at2759"/>
<proteinExistence type="predicted"/>
<dbReference type="Proteomes" id="UP000649617">
    <property type="component" value="Unassembled WGS sequence"/>
</dbReference>